<dbReference type="PANTHER" id="PTHR43677">
    <property type="entry name" value="SHORT-CHAIN DEHYDROGENASE/REDUCTASE"/>
    <property type="match status" value="1"/>
</dbReference>
<dbReference type="SMART" id="SM00829">
    <property type="entry name" value="PKS_ER"/>
    <property type="match status" value="1"/>
</dbReference>
<dbReference type="InterPro" id="IPR014188">
    <property type="entry name" value="Acrylyl-CoA_reductase_AcuI"/>
</dbReference>
<dbReference type="EC" id="1.3.1.95" evidence="2"/>
<dbReference type="GO" id="GO:0043958">
    <property type="term" value="F:acryloyl-CoA reductase (NADH) activity"/>
    <property type="evidence" value="ECO:0007669"/>
    <property type="project" value="UniProtKB-EC"/>
</dbReference>
<dbReference type="InterPro" id="IPR020843">
    <property type="entry name" value="ER"/>
</dbReference>
<gene>
    <name evidence="2" type="ORF">GO816_10950</name>
</gene>
<dbReference type="Gene3D" id="3.90.180.10">
    <property type="entry name" value="Medium-chain alcohol dehydrogenases, catalytic domain"/>
    <property type="match status" value="1"/>
</dbReference>
<organism evidence="2 3">
    <name type="scientific">Mucilaginibacter aquatilis</name>
    <dbReference type="NCBI Taxonomy" id="1517760"/>
    <lineage>
        <taxon>Bacteria</taxon>
        <taxon>Pseudomonadati</taxon>
        <taxon>Bacteroidota</taxon>
        <taxon>Sphingobacteriia</taxon>
        <taxon>Sphingobacteriales</taxon>
        <taxon>Sphingobacteriaceae</taxon>
        <taxon>Mucilaginibacter</taxon>
    </lineage>
</organism>
<dbReference type="Pfam" id="PF08240">
    <property type="entry name" value="ADH_N"/>
    <property type="match status" value="1"/>
</dbReference>
<evidence type="ECO:0000259" key="1">
    <source>
        <dbReference type="SMART" id="SM00829"/>
    </source>
</evidence>
<dbReference type="CDD" id="cd05280">
    <property type="entry name" value="MDR_yhdh_yhfp"/>
    <property type="match status" value="1"/>
</dbReference>
<dbReference type="SUPFAM" id="SSF51735">
    <property type="entry name" value="NAD(P)-binding Rossmann-fold domains"/>
    <property type="match status" value="1"/>
</dbReference>
<dbReference type="InterPro" id="IPR011032">
    <property type="entry name" value="GroES-like_sf"/>
</dbReference>
<accession>A0A6I4I9D5</accession>
<dbReference type="PANTHER" id="PTHR43677:SF1">
    <property type="entry name" value="ACRYLYL-COA REDUCTASE ACUI-RELATED"/>
    <property type="match status" value="1"/>
</dbReference>
<keyword evidence="2" id="KW-0560">Oxidoreductase</keyword>
<dbReference type="NCBIfam" id="TIGR02823">
    <property type="entry name" value="oxido_YhdH"/>
    <property type="match status" value="1"/>
</dbReference>
<dbReference type="EMBL" id="WQLA01000003">
    <property type="protein sequence ID" value="MVN91642.1"/>
    <property type="molecule type" value="Genomic_DNA"/>
</dbReference>
<dbReference type="InterPro" id="IPR013154">
    <property type="entry name" value="ADH-like_N"/>
</dbReference>
<dbReference type="GO" id="GO:0043957">
    <property type="term" value="F:acryloyl-CoA reductase (NADPH) activity"/>
    <property type="evidence" value="ECO:0007669"/>
    <property type="project" value="TreeGrafter"/>
</dbReference>
<comment type="caution">
    <text evidence="2">The sequence shown here is derived from an EMBL/GenBank/DDBJ whole genome shotgun (WGS) entry which is preliminary data.</text>
</comment>
<name>A0A6I4I9D5_9SPHI</name>
<proteinExistence type="predicted"/>
<dbReference type="Gene3D" id="3.40.50.720">
    <property type="entry name" value="NAD(P)-binding Rossmann-like Domain"/>
    <property type="match status" value="1"/>
</dbReference>
<evidence type="ECO:0000313" key="3">
    <source>
        <dbReference type="Proteomes" id="UP000434850"/>
    </source>
</evidence>
<dbReference type="Pfam" id="PF00107">
    <property type="entry name" value="ADH_zinc_N"/>
    <property type="match status" value="1"/>
</dbReference>
<evidence type="ECO:0000313" key="2">
    <source>
        <dbReference type="EMBL" id="MVN91642.1"/>
    </source>
</evidence>
<sequence length="332" mass="35204">MDATFNALVITENAGQYIKEVKQVYTSKLSVNELLIKVHYSSVNYKDALSSSGNKGVTKHFPHVPGIDAAGVVIESKSTLFKTGDEVIVTGYDLGMNTWGGFGEYISIPAAWAVPLPKGLSLFESMIYGTAGFTAALSVYQIVNAGITPSKGEIAVSGATGGVGSIAVAILNKIGFSTTAISGKNDPDFLTETLGAKQFISREEFINKHNGKALHTPTFAAGVDTVGGEVLSGIIKSVQYGGVVTCCGMVASPELLTSIFPFILRGVCLTGIDSVQAPMPHRIQIWQLMASGWKPAKLTQLSTQITLEQLPDALNQILNGQAKGRFVLKHHV</sequence>
<protein>
    <submittedName>
        <fullName evidence="2">Acryloyl-CoA reductase</fullName>
        <ecNumber evidence="2">1.3.1.95</ecNumber>
    </submittedName>
</protein>
<dbReference type="InterPro" id="IPR051397">
    <property type="entry name" value="Zn-ADH-like_protein"/>
</dbReference>
<dbReference type="InterPro" id="IPR013149">
    <property type="entry name" value="ADH-like_C"/>
</dbReference>
<dbReference type="OrthoDB" id="9805663at2"/>
<keyword evidence="3" id="KW-1185">Reference proteome</keyword>
<dbReference type="AlphaFoldDB" id="A0A6I4I9D5"/>
<dbReference type="InterPro" id="IPR036291">
    <property type="entry name" value="NAD(P)-bd_dom_sf"/>
</dbReference>
<feature type="domain" description="Enoyl reductase (ER)" evidence="1">
    <location>
        <begin position="15"/>
        <end position="328"/>
    </location>
</feature>
<dbReference type="SUPFAM" id="SSF50129">
    <property type="entry name" value="GroES-like"/>
    <property type="match status" value="1"/>
</dbReference>
<dbReference type="Proteomes" id="UP000434850">
    <property type="component" value="Unassembled WGS sequence"/>
</dbReference>
<dbReference type="RefSeq" id="WP_157541939.1">
    <property type="nucleotide sequence ID" value="NZ_WQLA01000003.1"/>
</dbReference>
<reference evidence="2 3" key="1">
    <citation type="submission" date="2019-12" db="EMBL/GenBank/DDBJ databases">
        <title>Mucilaginibacter sp. HME9299 genome sequencing and assembly.</title>
        <authorList>
            <person name="Kang H."/>
            <person name="Kim H."/>
            <person name="Joh K."/>
        </authorList>
    </citation>
    <scope>NUCLEOTIDE SEQUENCE [LARGE SCALE GENOMIC DNA]</scope>
    <source>
        <strain evidence="2 3">HME9299</strain>
    </source>
</reference>